<evidence type="ECO:0000256" key="1">
    <source>
        <dbReference type="SAM" id="MobiDB-lite"/>
    </source>
</evidence>
<feature type="region of interest" description="Disordered" evidence="1">
    <location>
        <begin position="472"/>
        <end position="623"/>
    </location>
</feature>
<feature type="region of interest" description="Disordered" evidence="1">
    <location>
        <begin position="305"/>
        <end position="373"/>
    </location>
</feature>
<dbReference type="OrthoDB" id="3946796at2759"/>
<protein>
    <recommendedName>
        <fullName evidence="4">Carboxylesterase family protein</fullName>
    </recommendedName>
</protein>
<evidence type="ECO:0000313" key="3">
    <source>
        <dbReference type="Proteomes" id="UP000813444"/>
    </source>
</evidence>
<dbReference type="EMBL" id="JAGPNK010000005">
    <property type="protein sequence ID" value="KAH7320896.1"/>
    <property type="molecule type" value="Genomic_DNA"/>
</dbReference>
<feature type="compositionally biased region" description="Polar residues" evidence="1">
    <location>
        <begin position="524"/>
        <end position="551"/>
    </location>
</feature>
<comment type="caution">
    <text evidence="2">The sequence shown here is derived from an EMBL/GenBank/DDBJ whole genome shotgun (WGS) entry which is preliminary data.</text>
</comment>
<accession>A0A8K0SZ80</accession>
<name>A0A8K0SZ80_9HYPO</name>
<feature type="compositionally biased region" description="Polar residues" evidence="1">
    <location>
        <begin position="612"/>
        <end position="623"/>
    </location>
</feature>
<feature type="compositionally biased region" description="Polar residues" evidence="1">
    <location>
        <begin position="357"/>
        <end position="366"/>
    </location>
</feature>
<dbReference type="Proteomes" id="UP000813444">
    <property type="component" value="Unassembled WGS sequence"/>
</dbReference>
<gene>
    <name evidence="2" type="ORF">B0I35DRAFT_477438</name>
</gene>
<feature type="region of interest" description="Disordered" evidence="1">
    <location>
        <begin position="390"/>
        <end position="451"/>
    </location>
</feature>
<feature type="compositionally biased region" description="Polar residues" evidence="1">
    <location>
        <begin position="266"/>
        <end position="277"/>
    </location>
</feature>
<keyword evidence="3" id="KW-1185">Reference proteome</keyword>
<evidence type="ECO:0000313" key="2">
    <source>
        <dbReference type="EMBL" id="KAH7320896.1"/>
    </source>
</evidence>
<feature type="compositionally biased region" description="Basic and acidic residues" evidence="1">
    <location>
        <begin position="425"/>
        <end position="447"/>
    </location>
</feature>
<organism evidence="2 3">
    <name type="scientific">Stachybotrys elegans</name>
    <dbReference type="NCBI Taxonomy" id="80388"/>
    <lineage>
        <taxon>Eukaryota</taxon>
        <taxon>Fungi</taxon>
        <taxon>Dikarya</taxon>
        <taxon>Ascomycota</taxon>
        <taxon>Pezizomycotina</taxon>
        <taxon>Sordariomycetes</taxon>
        <taxon>Hypocreomycetidae</taxon>
        <taxon>Hypocreales</taxon>
        <taxon>Stachybotryaceae</taxon>
        <taxon>Stachybotrys</taxon>
    </lineage>
</organism>
<evidence type="ECO:0008006" key="4">
    <source>
        <dbReference type="Google" id="ProtNLM"/>
    </source>
</evidence>
<reference evidence="2" key="1">
    <citation type="journal article" date="2021" name="Nat. Commun.">
        <title>Genetic determinants of endophytism in the Arabidopsis root mycobiome.</title>
        <authorList>
            <person name="Mesny F."/>
            <person name="Miyauchi S."/>
            <person name="Thiergart T."/>
            <person name="Pickel B."/>
            <person name="Atanasova L."/>
            <person name="Karlsson M."/>
            <person name="Huettel B."/>
            <person name="Barry K.W."/>
            <person name="Haridas S."/>
            <person name="Chen C."/>
            <person name="Bauer D."/>
            <person name="Andreopoulos W."/>
            <person name="Pangilinan J."/>
            <person name="LaButti K."/>
            <person name="Riley R."/>
            <person name="Lipzen A."/>
            <person name="Clum A."/>
            <person name="Drula E."/>
            <person name="Henrissat B."/>
            <person name="Kohler A."/>
            <person name="Grigoriev I.V."/>
            <person name="Martin F.M."/>
            <person name="Hacquard S."/>
        </authorList>
    </citation>
    <scope>NUCLEOTIDE SEQUENCE</scope>
    <source>
        <strain evidence="2">MPI-CAGE-CH-0235</strain>
    </source>
</reference>
<feature type="compositionally biased region" description="Polar residues" evidence="1">
    <location>
        <begin position="400"/>
        <end position="415"/>
    </location>
</feature>
<feature type="region of interest" description="Disordered" evidence="1">
    <location>
        <begin position="261"/>
        <end position="283"/>
    </location>
</feature>
<feature type="compositionally biased region" description="Basic and acidic residues" evidence="1">
    <location>
        <begin position="568"/>
        <end position="600"/>
    </location>
</feature>
<feature type="compositionally biased region" description="Low complexity" evidence="1">
    <location>
        <begin position="346"/>
        <end position="356"/>
    </location>
</feature>
<dbReference type="AlphaFoldDB" id="A0A8K0SZ80"/>
<sequence>MAGAVAAPIAALSRTVETNQSTPLVPVDASTHLSHIGQLPNGTLNTLGVLQDLRDHQLNAASTRPQLAAASHDKPHIAYPSSAASDYSAGQQILRHLAGQFDWVVSYPATASWAGDQGAQCDENGRPIGNLLFGCNLLSRNKRSTSHSGDGEHKAADTYTLVATPLNGDAYQLHPIDEAKALGDEMMSTTLSQTSLHLGLSQSSGHASERSEPALSPCLTIASDRSSHDGLSPVGSFSMQRIEDSLEELDRLEDELEAIHAVAQPERNSPGKQSSFHVSEKRGDDAVATVKRVSIAGPFATVRVKPSAKARPAVRPSSSLAVRSKPTDSPVRSHTQEQKAAGPLVRSRSTATRSSAPNTVVKSSKPLTVPSFELPGEAVARRLKEQREARAAQQAEAQKTVATPTRTKSTRQLTKPTFELPGEAISRRKREEREARLKAQEEEERKKREFKARPFRHTIGPGMIPRETLASLARQGKAPSSDDVDGKPATTRAKRMSLLEGSADQGPVLSTQVRGRNSMVPASDNASRATSTSTGSLGKRSSISALDTASQKLRGKAIFTRDNSLTQERQREKLEREEAARRAREEAAERSRLASREWAEKRRRRELAMKQAMQTNAQPRTGN</sequence>
<proteinExistence type="predicted"/>